<dbReference type="Proteomes" id="UP001153069">
    <property type="component" value="Unassembled WGS sequence"/>
</dbReference>
<name>A0A9N8H1W6_9STRA</name>
<sequence>MKSLINADHGHLKAKTVGIRPSKNTLPCTSYIWKQQQLRERADTLEWFPHPQTPLHPTNSTHQEQLSSPHVQDLNNILYAHALSELQPIIDAILLQPTKNVWFYISQKYLTPETSEKHEGAKPQTRGVNTVANHHCTLDMTLPQELSNDPTATTQDPAEGIKEGIQRSRRHQDATLARTRIQPKSSEGHLGTDRQLQGSCRLLDLLEDVNAP</sequence>
<evidence type="ECO:0000256" key="1">
    <source>
        <dbReference type="SAM" id="MobiDB-lite"/>
    </source>
</evidence>
<protein>
    <submittedName>
        <fullName evidence="2">Uncharacterized protein</fullName>
    </submittedName>
</protein>
<dbReference type="EMBL" id="CAICTM010000025">
    <property type="protein sequence ID" value="CAB9497726.1"/>
    <property type="molecule type" value="Genomic_DNA"/>
</dbReference>
<reference evidence="2" key="1">
    <citation type="submission" date="2020-06" db="EMBL/GenBank/DDBJ databases">
        <authorList>
            <consortium name="Plant Systems Biology data submission"/>
        </authorList>
    </citation>
    <scope>NUCLEOTIDE SEQUENCE</scope>
    <source>
        <strain evidence="2">D6</strain>
    </source>
</reference>
<organism evidence="2 3">
    <name type="scientific">Seminavis robusta</name>
    <dbReference type="NCBI Taxonomy" id="568900"/>
    <lineage>
        <taxon>Eukaryota</taxon>
        <taxon>Sar</taxon>
        <taxon>Stramenopiles</taxon>
        <taxon>Ochrophyta</taxon>
        <taxon>Bacillariophyta</taxon>
        <taxon>Bacillariophyceae</taxon>
        <taxon>Bacillariophycidae</taxon>
        <taxon>Naviculales</taxon>
        <taxon>Naviculaceae</taxon>
        <taxon>Seminavis</taxon>
    </lineage>
</organism>
<dbReference type="AlphaFoldDB" id="A0A9N8H1W6"/>
<keyword evidence="3" id="KW-1185">Reference proteome</keyword>
<feature type="compositionally biased region" description="Polar residues" evidence="1">
    <location>
        <begin position="144"/>
        <end position="156"/>
    </location>
</feature>
<gene>
    <name evidence="2" type="ORF">SEMRO_25_G016700.1</name>
</gene>
<accession>A0A9N8H1W6</accession>
<feature type="region of interest" description="Disordered" evidence="1">
    <location>
        <begin position="144"/>
        <end position="195"/>
    </location>
</feature>
<evidence type="ECO:0000313" key="2">
    <source>
        <dbReference type="EMBL" id="CAB9497726.1"/>
    </source>
</evidence>
<proteinExistence type="predicted"/>
<evidence type="ECO:0000313" key="3">
    <source>
        <dbReference type="Proteomes" id="UP001153069"/>
    </source>
</evidence>
<comment type="caution">
    <text evidence="2">The sequence shown here is derived from an EMBL/GenBank/DDBJ whole genome shotgun (WGS) entry which is preliminary data.</text>
</comment>